<feature type="transmembrane region" description="Helical" evidence="1">
    <location>
        <begin position="185"/>
        <end position="203"/>
    </location>
</feature>
<feature type="transmembrane region" description="Helical" evidence="1">
    <location>
        <begin position="32"/>
        <end position="55"/>
    </location>
</feature>
<evidence type="ECO:0000256" key="1">
    <source>
        <dbReference type="SAM" id="Phobius"/>
    </source>
</evidence>
<keyword evidence="1" id="KW-0812">Transmembrane</keyword>
<protein>
    <submittedName>
        <fullName evidence="2">Major facilitator superfamily domain-containing protein</fullName>
    </submittedName>
</protein>
<keyword evidence="1" id="KW-0472">Membrane</keyword>
<dbReference type="PANTHER" id="PTHR11360:SF177">
    <property type="entry name" value="RIBOFLAVIN TRANSPORTER MCH5"/>
    <property type="match status" value="1"/>
</dbReference>
<keyword evidence="1" id="KW-1133">Transmembrane helix</keyword>
<sequence length="214" mass="23156">MLVANLIMRPRYPKVRSASKPSLRSILSDPPYIFFVGAGVFVMLGLFYPVFYLQLYSIKRGIPQKIAFDTISFINAGGVIGRLIPNFLAGHIGSFNVITPVTFLAASCILVMLANLNSAGIVAISLLYGGLNAAFVSMTPAVLADLSSNRSEIGLRMGLWFTITAAAALAGQPLSGMLIHSDFRWSTVFAGVCMFMGGCILILSRYHLLKKLRT</sequence>
<feature type="transmembrane region" description="Helical" evidence="1">
    <location>
        <begin position="92"/>
        <end position="114"/>
    </location>
</feature>
<feature type="transmembrane region" description="Helical" evidence="1">
    <location>
        <begin position="158"/>
        <end position="179"/>
    </location>
</feature>
<name>A0AAD7FSS9_9AGAR</name>
<dbReference type="Proteomes" id="UP001221142">
    <property type="component" value="Unassembled WGS sequence"/>
</dbReference>
<accession>A0AAD7FSS9</accession>
<dbReference type="InterPro" id="IPR036259">
    <property type="entry name" value="MFS_trans_sf"/>
</dbReference>
<dbReference type="InterPro" id="IPR050327">
    <property type="entry name" value="Proton-linked_MCT"/>
</dbReference>
<evidence type="ECO:0000313" key="2">
    <source>
        <dbReference type="EMBL" id="KAJ7641356.1"/>
    </source>
</evidence>
<dbReference type="Gene3D" id="1.20.1250.20">
    <property type="entry name" value="MFS general substrate transporter like domains"/>
    <property type="match status" value="1"/>
</dbReference>
<dbReference type="PANTHER" id="PTHR11360">
    <property type="entry name" value="MONOCARBOXYLATE TRANSPORTER"/>
    <property type="match status" value="1"/>
</dbReference>
<dbReference type="AlphaFoldDB" id="A0AAD7FSS9"/>
<dbReference type="EMBL" id="JARKIF010000004">
    <property type="protein sequence ID" value="KAJ7641356.1"/>
    <property type="molecule type" value="Genomic_DNA"/>
</dbReference>
<keyword evidence="3" id="KW-1185">Reference proteome</keyword>
<comment type="caution">
    <text evidence="2">The sequence shown here is derived from an EMBL/GenBank/DDBJ whole genome shotgun (WGS) entry which is preliminary data.</text>
</comment>
<evidence type="ECO:0000313" key="3">
    <source>
        <dbReference type="Proteomes" id="UP001221142"/>
    </source>
</evidence>
<organism evidence="2 3">
    <name type="scientific">Roridomyces roridus</name>
    <dbReference type="NCBI Taxonomy" id="1738132"/>
    <lineage>
        <taxon>Eukaryota</taxon>
        <taxon>Fungi</taxon>
        <taxon>Dikarya</taxon>
        <taxon>Basidiomycota</taxon>
        <taxon>Agaricomycotina</taxon>
        <taxon>Agaricomycetes</taxon>
        <taxon>Agaricomycetidae</taxon>
        <taxon>Agaricales</taxon>
        <taxon>Marasmiineae</taxon>
        <taxon>Mycenaceae</taxon>
        <taxon>Roridomyces</taxon>
    </lineage>
</organism>
<dbReference type="SUPFAM" id="SSF103473">
    <property type="entry name" value="MFS general substrate transporter"/>
    <property type="match status" value="1"/>
</dbReference>
<reference evidence="2" key="1">
    <citation type="submission" date="2023-03" db="EMBL/GenBank/DDBJ databases">
        <title>Massive genome expansion in bonnet fungi (Mycena s.s.) driven by repeated elements and novel gene families across ecological guilds.</title>
        <authorList>
            <consortium name="Lawrence Berkeley National Laboratory"/>
            <person name="Harder C.B."/>
            <person name="Miyauchi S."/>
            <person name="Viragh M."/>
            <person name="Kuo A."/>
            <person name="Thoen E."/>
            <person name="Andreopoulos B."/>
            <person name="Lu D."/>
            <person name="Skrede I."/>
            <person name="Drula E."/>
            <person name="Henrissat B."/>
            <person name="Morin E."/>
            <person name="Kohler A."/>
            <person name="Barry K."/>
            <person name="LaButti K."/>
            <person name="Morin E."/>
            <person name="Salamov A."/>
            <person name="Lipzen A."/>
            <person name="Mereny Z."/>
            <person name="Hegedus B."/>
            <person name="Baldrian P."/>
            <person name="Stursova M."/>
            <person name="Weitz H."/>
            <person name="Taylor A."/>
            <person name="Grigoriev I.V."/>
            <person name="Nagy L.G."/>
            <person name="Martin F."/>
            <person name="Kauserud H."/>
        </authorList>
    </citation>
    <scope>NUCLEOTIDE SEQUENCE</scope>
    <source>
        <strain evidence="2">9284</strain>
    </source>
</reference>
<gene>
    <name evidence="2" type="ORF">FB45DRAFT_355672</name>
</gene>
<proteinExistence type="predicted"/>
<feature type="transmembrane region" description="Helical" evidence="1">
    <location>
        <begin position="120"/>
        <end position="146"/>
    </location>
</feature>